<evidence type="ECO:0000313" key="2">
    <source>
        <dbReference type="Proteomes" id="UP000515450"/>
    </source>
</evidence>
<dbReference type="EMBL" id="CP058555">
    <property type="protein sequence ID" value="QMV66774.1"/>
    <property type="molecule type" value="Genomic_DNA"/>
</dbReference>
<organism evidence="1 2">
    <name type="scientific">Sphingobacterium paramultivorum</name>
    <dbReference type="NCBI Taxonomy" id="2886510"/>
    <lineage>
        <taxon>Bacteria</taxon>
        <taxon>Pseudomonadati</taxon>
        <taxon>Bacteroidota</taxon>
        <taxon>Sphingobacteriia</taxon>
        <taxon>Sphingobacteriales</taxon>
        <taxon>Sphingobacteriaceae</taxon>
        <taxon>Sphingobacterium</taxon>
    </lineage>
</organism>
<proteinExistence type="predicted"/>
<dbReference type="AlphaFoldDB" id="A0A7G5DYE9"/>
<name>A0A7G5DYE9_9SPHI</name>
<keyword evidence="2" id="KW-1185">Reference proteome</keyword>
<gene>
    <name evidence="1" type="ORF">HS960_03495</name>
</gene>
<protein>
    <submittedName>
        <fullName evidence="1">Uncharacterized protein</fullName>
    </submittedName>
</protein>
<dbReference type="Proteomes" id="UP000515450">
    <property type="component" value="Chromosome"/>
</dbReference>
<accession>A0A7G5DYE9</accession>
<evidence type="ECO:0000313" key="1">
    <source>
        <dbReference type="EMBL" id="QMV66774.1"/>
    </source>
</evidence>
<dbReference type="RefSeq" id="WP_182331261.1">
    <property type="nucleotide sequence ID" value="NZ_CP058555.1"/>
</dbReference>
<reference evidence="1 2" key="1">
    <citation type="journal article" date="2020" name="G3 (Bethesda)">
        <title>CeMbio - The Caenorhabditis elegans Microbiome Resource.</title>
        <authorList>
            <person name="Dirksen P."/>
            <person name="Assie A."/>
            <person name="Zimmermann J."/>
            <person name="Zhang F."/>
            <person name="Tietje A.M."/>
            <person name="Marsh S.A."/>
            <person name="Felix M.A."/>
            <person name="Shapira M."/>
            <person name="Kaleta C."/>
            <person name="Schulenburg H."/>
            <person name="Samuel B."/>
        </authorList>
    </citation>
    <scope>NUCLEOTIDE SEQUENCE [LARGE SCALE GENOMIC DNA]</scope>
    <source>
        <strain evidence="1 2">BIGb0170</strain>
    </source>
</reference>
<sequence length="75" mass="8433">MDALLGRRPSLMVGTVTDAIFQVIQFFELYNTHEEFKDCGLLYFLYPALEGMPALALSMNSRKGVDKILSTSFPL</sequence>